<dbReference type="InterPro" id="IPR006059">
    <property type="entry name" value="SBP"/>
</dbReference>
<feature type="signal peptide" evidence="1">
    <location>
        <begin position="1"/>
        <end position="31"/>
    </location>
</feature>
<dbReference type="Gene3D" id="3.40.190.10">
    <property type="entry name" value="Periplasmic binding protein-like II"/>
    <property type="match status" value="1"/>
</dbReference>
<keyword evidence="2" id="KW-0449">Lipoprotein</keyword>
<keyword evidence="3" id="KW-1185">Reference proteome</keyword>
<keyword evidence="1" id="KW-0732">Signal</keyword>
<dbReference type="eggNOG" id="COG1653">
    <property type="taxonomic scope" value="Bacteria"/>
</dbReference>
<evidence type="ECO:0000313" key="2">
    <source>
        <dbReference type="EMBL" id="CAQ02747.1"/>
    </source>
</evidence>
<dbReference type="Proteomes" id="UP000001318">
    <property type="component" value="Chromosome"/>
</dbReference>
<dbReference type="CDD" id="cd13585">
    <property type="entry name" value="PBP2_TMBP_like"/>
    <property type="match status" value="1"/>
</dbReference>
<dbReference type="PANTHER" id="PTHR43649">
    <property type="entry name" value="ARABINOSE-BINDING PROTEIN-RELATED"/>
    <property type="match status" value="1"/>
</dbReference>
<evidence type="ECO:0000313" key="3">
    <source>
        <dbReference type="Proteomes" id="UP000001318"/>
    </source>
</evidence>
<proteinExistence type="predicted"/>
<dbReference type="Pfam" id="PF01547">
    <property type="entry name" value="SBP_bac_1"/>
    <property type="match status" value="1"/>
</dbReference>
<dbReference type="STRING" id="31964.CMS2674"/>
<dbReference type="SUPFAM" id="SSF53850">
    <property type="entry name" value="Periplasmic binding protein-like II"/>
    <property type="match status" value="1"/>
</dbReference>
<dbReference type="EMBL" id="AM849034">
    <property type="protein sequence ID" value="CAQ02747.1"/>
    <property type="molecule type" value="Genomic_DNA"/>
</dbReference>
<accession>B0RIW0</accession>
<dbReference type="KEGG" id="cms:CMS2674"/>
<name>B0RIW0_CLASE</name>
<feature type="chain" id="PRO_5038418838" evidence="1">
    <location>
        <begin position="32"/>
        <end position="455"/>
    </location>
</feature>
<sequence>MKGTTMSISFPRRAKRAIALGLGIVLAGSLAACSSGSGGASADSASADDLAKALDTQSSITVWGWAPAIKPIAEAFEKEHPKITVDVQNVGTGADQYTKLQNAIKAGKGAPDVAQIEYFAIPQFALGKSLADLSGYGYTDLKDQFTASTWNAVTEGDALYALPQDSGPMAMFYRQDIFDKYQIAVPTTWDEYVAAAEKMHAADPNQYITSDSGDAGFTTSMIWQAGGHPYKVDGDKVTIDMQDAGAKKYTAMWNKLVANGSLAQTPGWTDEWFRGLGDGSIATLITGAWMPGNLEAQATAGSGQWRVAPMPQYTAGDTATAESGGSSIAVMQQSENKLVAAEFAKFTTANEEGRKISFDAGGFPSTTADLNSPEFLADAPEYFGGQKINEVLSDASKNVVTGWQYLPFQVYTNSIFSDSASAAYSNGTSLDPVLEAWGKAAAEYGQQQGFTVDVK</sequence>
<dbReference type="PROSITE" id="PS51257">
    <property type="entry name" value="PROKAR_LIPOPROTEIN"/>
    <property type="match status" value="1"/>
</dbReference>
<dbReference type="PANTHER" id="PTHR43649:SF14">
    <property type="entry name" value="BLR3389 PROTEIN"/>
    <property type="match status" value="1"/>
</dbReference>
<dbReference type="AlphaFoldDB" id="B0RIW0"/>
<organism evidence="2 3">
    <name type="scientific">Clavibacter sepedonicus</name>
    <name type="common">Clavibacter michiganensis subsp. sepedonicus</name>
    <dbReference type="NCBI Taxonomy" id="31964"/>
    <lineage>
        <taxon>Bacteria</taxon>
        <taxon>Bacillati</taxon>
        <taxon>Actinomycetota</taxon>
        <taxon>Actinomycetes</taxon>
        <taxon>Micrococcales</taxon>
        <taxon>Microbacteriaceae</taxon>
        <taxon>Clavibacter</taxon>
    </lineage>
</organism>
<dbReference type="InterPro" id="IPR050490">
    <property type="entry name" value="Bact_solute-bd_prot1"/>
</dbReference>
<gene>
    <name evidence="2" type="ordered locus">CMS2674</name>
</gene>
<reference evidence="2 3" key="1">
    <citation type="journal article" date="2008" name="J. Bacteriol.">
        <title>Genome of the actinomycete plant pathogen Clavibacter michiganensis subsp. sepedonicus suggests recent niche adaptation.</title>
        <authorList>
            <person name="Bentley S.D."/>
            <person name="Corton C."/>
            <person name="Brown S.E."/>
            <person name="Barron A."/>
            <person name="Clark L."/>
            <person name="Doggett J."/>
            <person name="Harris B."/>
            <person name="Ormond D."/>
            <person name="Quail M.A."/>
            <person name="May G."/>
            <person name="Francis D."/>
            <person name="Knudson D."/>
            <person name="Parkhill J."/>
            <person name="Ishimaru C.A."/>
        </authorList>
    </citation>
    <scope>NUCLEOTIDE SEQUENCE [LARGE SCALE GENOMIC DNA]</scope>
    <source>
        <strain evidence="3">ATCC 33113 / DSM 20744 / JCM 9667 / LMG 2889 / ICMP 2535 / C-1</strain>
    </source>
</reference>
<dbReference type="HOGENOM" id="CLU_031285_2_0_11"/>
<protein>
    <submittedName>
        <fullName evidence="2">Substrate-binding transport lipoprotein</fullName>
    </submittedName>
</protein>
<evidence type="ECO:0000256" key="1">
    <source>
        <dbReference type="SAM" id="SignalP"/>
    </source>
</evidence>